<dbReference type="InterPro" id="IPR050469">
    <property type="entry name" value="Diguanylate_Cyclase"/>
</dbReference>
<name>A0A5C9A1B5_9GAMM</name>
<dbReference type="InterPro" id="IPR048435">
    <property type="entry name" value="MASE6"/>
</dbReference>
<dbReference type="Gene3D" id="3.30.70.270">
    <property type="match status" value="1"/>
</dbReference>
<evidence type="ECO:0000256" key="2">
    <source>
        <dbReference type="ARBA" id="ARBA00012528"/>
    </source>
</evidence>
<dbReference type="InterPro" id="IPR043128">
    <property type="entry name" value="Rev_trsase/Diguanyl_cyclase"/>
</dbReference>
<proteinExistence type="predicted"/>
<evidence type="ECO:0000313" key="7">
    <source>
        <dbReference type="Proteomes" id="UP000321933"/>
    </source>
</evidence>
<dbReference type="InterPro" id="IPR000160">
    <property type="entry name" value="GGDEF_dom"/>
</dbReference>
<keyword evidence="4" id="KW-1133">Transmembrane helix</keyword>
<comment type="caution">
    <text evidence="6">The sequence shown here is derived from an EMBL/GenBank/DDBJ whole genome shotgun (WGS) entry which is preliminary data.</text>
</comment>
<dbReference type="Pfam" id="PF00990">
    <property type="entry name" value="GGDEF"/>
    <property type="match status" value="1"/>
</dbReference>
<dbReference type="OrthoDB" id="9812260at2"/>
<dbReference type="Pfam" id="PF20966">
    <property type="entry name" value="MASE6"/>
    <property type="match status" value="1"/>
</dbReference>
<evidence type="ECO:0000256" key="4">
    <source>
        <dbReference type="SAM" id="Phobius"/>
    </source>
</evidence>
<dbReference type="NCBIfam" id="TIGR00254">
    <property type="entry name" value="GGDEF"/>
    <property type="match status" value="1"/>
</dbReference>
<gene>
    <name evidence="6" type="ORF">FVW59_01640</name>
</gene>
<dbReference type="EMBL" id="VRYZ01000001">
    <property type="protein sequence ID" value="TXS94643.1"/>
    <property type="molecule type" value="Genomic_DNA"/>
</dbReference>
<dbReference type="PROSITE" id="PS50887">
    <property type="entry name" value="GGDEF"/>
    <property type="match status" value="1"/>
</dbReference>
<evidence type="ECO:0000313" key="6">
    <source>
        <dbReference type="EMBL" id="TXS94643.1"/>
    </source>
</evidence>
<evidence type="ECO:0000256" key="1">
    <source>
        <dbReference type="ARBA" id="ARBA00001946"/>
    </source>
</evidence>
<feature type="transmembrane region" description="Helical" evidence="4">
    <location>
        <begin position="163"/>
        <end position="184"/>
    </location>
</feature>
<protein>
    <recommendedName>
        <fullName evidence="2">diguanylate cyclase</fullName>
        <ecNumber evidence="2">2.7.7.65</ecNumber>
    </recommendedName>
</protein>
<dbReference type="Proteomes" id="UP000321933">
    <property type="component" value="Unassembled WGS sequence"/>
</dbReference>
<dbReference type="PANTHER" id="PTHR45138:SF9">
    <property type="entry name" value="DIGUANYLATE CYCLASE DGCM-RELATED"/>
    <property type="match status" value="1"/>
</dbReference>
<sequence>MDCACTGDIITGLDCVKIWRRNHPQITVDDPRYRQVSLLYSILLIMMIYCSVIGTLNVVLFKDMQTALFDYAGFFSAVAIYVYVSRTAQFRRASWAALLALIAVLASFTFVARGATYSLIWVTVLPPIAFFLLGLRAGTWLSATFTAAVLLFLLAITDKWESGPFSIAALLNFAEVMTVHLLIFRHYERSRLEAFEQLRLGASIDRLTGLFNRERLDELLADTLAQARRGGQNTALIMLDVDHFKAVNDRYGHLHGDVVLQRLAHQLRENVRQTDRVGRWGGEEFLVICPDTDARGAGIVAEKVRQAIAAGKIDSMPMPTVSLGVAAGSGEVAASSLLQAADRQLYRAKREGRNRVCIERQAPESETKVRA</sequence>
<feature type="transmembrane region" description="Helical" evidence="4">
    <location>
        <begin position="38"/>
        <end position="61"/>
    </location>
</feature>
<feature type="transmembrane region" description="Helical" evidence="4">
    <location>
        <begin position="93"/>
        <end position="112"/>
    </location>
</feature>
<dbReference type="InterPro" id="IPR029787">
    <property type="entry name" value="Nucleotide_cyclase"/>
</dbReference>
<feature type="transmembrane region" description="Helical" evidence="4">
    <location>
        <begin position="118"/>
        <end position="135"/>
    </location>
</feature>
<evidence type="ECO:0000256" key="3">
    <source>
        <dbReference type="ARBA" id="ARBA00034247"/>
    </source>
</evidence>
<dbReference type="FunFam" id="3.30.70.270:FF:000001">
    <property type="entry name" value="Diguanylate cyclase domain protein"/>
    <property type="match status" value="1"/>
</dbReference>
<dbReference type="AlphaFoldDB" id="A0A5C9A1B5"/>
<keyword evidence="4" id="KW-0472">Membrane</keyword>
<feature type="transmembrane region" description="Helical" evidence="4">
    <location>
        <begin position="67"/>
        <end position="84"/>
    </location>
</feature>
<feature type="transmembrane region" description="Helical" evidence="4">
    <location>
        <begin position="140"/>
        <end position="157"/>
    </location>
</feature>
<feature type="domain" description="GGDEF" evidence="5">
    <location>
        <begin position="232"/>
        <end position="361"/>
    </location>
</feature>
<keyword evidence="7" id="KW-1185">Reference proteome</keyword>
<reference evidence="6 7" key="1">
    <citation type="submission" date="2019-08" db="EMBL/GenBank/DDBJ databases">
        <title>Parahaliea maris sp. nov., isolated from the surface seawater.</title>
        <authorList>
            <person name="Liu Y."/>
        </authorList>
    </citation>
    <scope>NUCLEOTIDE SEQUENCE [LARGE SCALE GENOMIC DNA]</scope>
    <source>
        <strain evidence="6 7">S2-26</strain>
    </source>
</reference>
<comment type="cofactor">
    <cofactor evidence="1">
        <name>Mg(2+)</name>
        <dbReference type="ChEBI" id="CHEBI:18420"/>
    </cofactor>
</comment>
<dbReference type="SUPFAM" id="SSF55073">
    <property type="entry name" value="Nucleotide cyclase"/>
    <property type="match status" value="1"/>
</dbReference>
<dbReference type="EC" id="2.7.7.65" evidence="2"/>
<evidence type="ECO:0000259" key="5">
    <source>
        <dbReference type="PROSITE" id="PS50887"/>
    </source>
</evidence>
<dbReference type="RefSeq" id="WP_148062486.1">
    <property type="nucleotide sequence ID" value="NZ_VRYZ01000001.1"/>
</dbReference>
<dbReference type="CDD" id="cd01949">
    <property type="entry name" value="GGDEF"/>
    <property type="match status" value="1"/>
</dbReference>
<dbReference type="SMART" id="SM00267">
    <property type="entry name" value="GGDEF"/>
    <property type="match status" value="1"/>
</dbReference>
<comment type="catalytic activity">
    <reaction evidence="3">
        <text>2 GTP = 3',3'-c-di-GMP + 2 diphosphate</text>
        <dbReference type="Rhea" id="RHEA:24898"/>
        <dbReference type="ChEBI" id="CHEBI:33019"/>
        <dbReference type="ChEBI" id="CHEBI:37565"/>
        <dbReference type="ChEBI" id="CHEBI:58805"/>
        <dbReference type="EC" id="2.7.7.65"/>
    </reaction>
</comment>
<dbReference type="PANTHER" id="PTHR45138">
    <property type="entry name" value="REGULATORY COMPONENTS OF SENSORY TRANSDUCTION SYSTEM"/>
    <property type="match status" value="1"/>
</dbReference>
<accession>A0A5C9A1B5</accession>
<keyword evidence="4" id="KW-0812">Transmembrane</keyword>
<organism evidence="6 7">
    <name type="scientific">Parahaliea aestuarii</name>
    <dbReference type="NCBI Taxonomy" id="1852021"/>
    <lineage>
        <taxon>Bacteria</taxon>
        <taxon>Pseudomonadati</taxon>
        <taxon>Pseudomonadota</taxon>
        <taxon>Gammaproteobacteria</taxon>
        <taxon>Cellvibrionales</taxon>
        <taxon>Halieaceae</taxon>
        <taxon>Parahaliea</taxon>
    </lineage>
</organism>
<dbReference type="GO" id="GO:0052621">
    <property type="term" value="F:diguanylate cyclase activity"/>
    <property type="evidence" value="ECO:0007669"/>
    <property type="project" value="UniProtKB-EC"/>
</dbReference>